<feature type="domain" description="J" evidence="4">
    <location>
        <begin position="167"/>
        <end position="229"/>
    </location>
</feature>
<dbReference type="EMBL" id="MTKP01000442">
    <property type="protein sequence ID" value="RWX43394.1"/>
    <property type="molecule type" value="Genomic_DNA"/>
</dbReference>
<dbReference type="GO" id="GO:0051087">
    <property type="term" value="F:protein-folding chaperone binding"/>
    <property type="evidence" value="ECO:0007669"/>
    <property type="project" value="TreeGrafter"/>
</dbReference>
<comment type="caution">
    <text evidence="5">The sequence shown here is derived from an EMBL/GenBank/DDBJ whole genome shotgun (WGS) entry which is preliminary data.</text>
</comment>
<dbReference type="Pfam" id="PF00226">
    <property type="entry name" value="DnaJ"/>
    <property type="match status" value="1"/>
</dbReference>
<dbReference type="Pfam" id="PF05099">
    <property type="entry name" value="TerB"/>
    <property type="match status" value="1"/>
</dbReference>
<evidence type="ECO:0000259" key="4">
    <source>
        <dbReference type="PROSITE" id="PS50076"/>
    </source>
</evidence>
<name>A0A444IRC9_9BACT</name>
<proteinExistence type="predicted"/>
<evidence type="ECO:0000313" key="5">
    <source>
        <dbReference type="EMBL" id="RWX43394.1"/>
    </source>
</evidence>
<protein>
    <submittedName>
        <fullName evidence="5">DnaJ like chaperone protein</fullName>
    </submittedName>
</protein>
<keyword evidence="3" id="KW-0256">Endoplasmic reticulum</keyword>
<keyword evidence="2" id="KW-0732">Signal</keyword>
<feature type="non-terminal residue" evidence="5">
    <location>
        <position position="1"/>
    </location>
</feature>
<reference evidence="5 6" key="1">
    <citation type="submission" date="2017-01" db="EMBL/GenBank/DDBJ databases">
        <title>The cable genome- insights into the physiology and evolution of filamentous bacteria capable of sulfide oxidation via long distance electron transfer.</title>
        <authorList>
            <person name="Schreiber L."/>
            <person name="Bjerg J.T."/>
            <person name="Boggild A."/>
            <person name="Van De Vossenberg J."/>
            <person name="Meysman F."/>
            <person name="Nielsen L.P."/>
            <person name="Schramm A."/>
            <person name="Kjeldsen K.U."/>
        </authorList>
    </citation>
    <scope>NUCLEOTIDE SEQUENCE [LARGE SCALE GENOMIC DNA]</scope>
    <source>
        <strain evidence="5">A1</strain>
    </source>
</reference>
<evidence type="ECO:0000256" key="1">
    <source>
        <dbReference type="ARBA" id="ARBA00004240"/>
    </source>
</evidence>
<dbReference type="CDD" id="cd07177">
    <property type="entry name" value="terB_like"/>
    <property type="match status" value="1"/>
</dbReference>
<dbReference type="GO" id="GO:0034975">
    <property type="term" value="P:protein folding in endoplasmic reticulum"/>
    <property type="evidence" value="ECO:0007669"/>
    <property type="project" value="TreeGrafter"/>
</dbReference>
<evidence type="ECO:0000313" key="6">
    <source>
        <dbReference type="Proteomes" id="UP000288086"/>
    </source>
</evidence>
<accession>A0A444IRC9</accession>
<evidence type="ECO:0000256" key="3">
    <source>
        <dbReference type="ARBA" id="ARBA00022824"/>
    </source>
</evidence>
<dbReference type="Gene3D" id="1.10.287.110">
    <property type="entry name" value="DnaJ domain"/>
    <property type="match status" value="1"/>
</dbReference>
<dbReference type="CDD" id="cd06257">
    <property type="entry name" value="DnaJ"/>
    <property type="match status" value="1"/>
</dbReference>
<dbReference type="GO" id="GO:0051787">
    <property type="term" value="F:misfolded protein binding"/>
    <property type="evidence" value="ECO:0007669"/>
    <property type="project" value="TreeGrafter"/>
</dbReference>
<dbReference type="InterPro" id="IPR007791">
    <property type="entry name" value="DjlA_N"/>
</dbReference>
<evidence type="ECO:0000256" key="2">
    <source>
        <dbReference type="ARBA" id="ARBA00022729"/>
    </source>
</evidence>
<dbReference type="SMART" id="SM00271">
    <property type="entry name" value="DnaJ"/>
    <property type="match status" value="1"/>
</dbReference>
<dbReference type="SUPFAM" id="SSF46565">
    <property type="entry name" value="Chaperone J-domain"/>
    <property type="match status" value="1"/>
</dbReference>
<dbReference type="Gene3D" id="1.10.3680.10">
    <property type="entry name" value="TerB-like"/>
    <property type="match status" value="1"/>
</dbReference>
<dbReference type="PANTHER" id="PTHR44140:SF2">
    <property type="entry name" value="LD25575P"/>
    <property type="match status" value="1"/>
</dbReference>
<dbReference type="PROSITE" id="PS50076">
    <property type="entry name" value="DNAJ_2"/>
    <property type="match status" value="1"/>
</dbReference>
<sequence>GFFGFTQYIKSRAAAYAQSQTESHNRFVFLLVNILVYVAKADGRFTKSELRTMLNFFQHSLHYNQEQMYWVKQLIKEAQESDQDLEALLTEFRNSFAYEPRLILLELIYQLIFAKKPVDEEELRLARKIGDFLGIREYERQTIENKYRYGHQYQRGTAGGGAPSEQQYCTVLGVTSETEFPEIKKAYRKLSMQYHPDKVAHLGDEFKGVAEEKMKEINAAYDYFRRKFEGS</sequence>
<comment type="subcellular location">
    <subcellularLocation>
        <location evidence="1">Endoplasmic reticulum</location>
    </subcellularLocation>
</comment>
<keyword evidence="6" id="KW-1185">Reference proteome</keyword>
<dbReference type="PANTHER" id="PTHR44140">
    <property type="entry name" value="LD25575P"/>
    <property type="match status" value="1"/>
</dbReference>
<gene>
    <name evidence="5" type="ORF">VT98_14421</name>
</gene>
<dbReference type="InterPro" id="IPR029024">
    <property type="entry name" value="TerB-like"/>
</dbReference>
<organism evidence="5 6">
    <name type="scientific">Candidatus Electrothrix communis</name>
    <dbReference type="NCBI Taxonomy" id="1859133"/>
    <lineage>
        <taxon>Bacteria</taxon>
        <taxon>Pseudomonadati</taxon>
        <taxon>Thermodesulfobacteriota</taxon>
        <taxon>Desulfobulbia</taxon>
        <taxon>Desulfobulbales</taxon>
        <taxon>Desulfobulbaceae</taxon>
        <taxon>Candidatus Electrothrix</taxon>
    </lineage>
</organism>
<dbReference type="Proteomes" id="UP000288086">
    <property type="component" value="Unassembled WGS sequence"/>
</dbReference>
<dbReference type="InterPro" id="IPR036869">
    <property type="entry name" value="J_dom_sf"/>
</dbReference>
<dbReference type="PRINTS" id="PR00625">
    <property type="entry name" value="JDOMAIN"/>
</dbReference>
<dbReference type="InterPro" id="IPR051727">
    <property type="entry name" value="DnaJ_C3_Co-chaperones"/>
</dbReference>
<dbReference type="AlphaFoldDB" id="A0A444IRC9"/>
<dbReference type="InterPro" id="IPR001623">
    <property type="entry name" value="DnaJ_domain"/>
</dbReference>